<keyword evidence="6" id="KW-1185">Reference proteome</keyword>
<feature type="transmembrane region" description="Helical" evidence="5">
    <location>
        <begin position="202"/>
        <end position="222"/>
    </location>
</feature>
<evidence type="ECO:0000313" key="6">
    <source>
        <dbReference type="Proteomes" id="UP000887577"/>
    </source>
</evidence>
<evidence type="ECO:0000256" key="3">
    <source>
        <dbReference type="ARBA" id="ARBA00023136"/>
    </source>
</evidence>
<dbReference type="WBParaSite" id="PSU_v2.g8751.t1">
    <property type="protein sequence ID" value="PSU_v2.g8751.t1"/>
    <property type="gene ID" value="PSU_v2.g8751"/>
</dbReference>
<evidence type="ECO:0000256" key="1">
    <source>
        <dbReference type="ARBA" id="ARBA00004141"/>
    </source>
</evidence>
<name>A0A914ZAE2_9BILA</name>
<keyword evidence="2 5" id="KW-0812">Transmembrane</keyword>
<dbReference type="InterPro" id="IPR004835">
    <property type="entry name" value="Chitin_synth"/>
</dbReference>
<dbReference type="PANTHER" id="PTHR22914">
    <property type="entry name" value="CHITIN SYNTHASE"/>
    <property type="match status" value="1"/>
</dbReference>
<dbReference type="GO" id="GO:0004100">
    <property type="term" value="F:chitin synthase activity"/>
    <property type="evidence" value="ECO:0007669"/>
    <property type="project" value="InterPro"/>
</dbReference>
<dbReference type="AlphaFoldDB" id="A0A914ZAE2"/>
<dbReference type="GO" id="GO:0016020">
    <property type="term" value="C:membrane"/>
    <property type="evidence" value="ECO:0007669"/>
    <property type="project" value="UniProtKB-SubCell"/>
</dbReference>
<reference evidence="7" key="1">
    <citation type="submission" date="2022-11" db="UniProtKB">
        <authorList>
            <consortium name="WormBaseParasite"/>
        </authorList>
    </citation>
    <scope>IDENTIFICATION</scope>
</reference>
<comment type="subcellular location">
    <subcellularLocation>
        <location evidence="1">Membrane</location>
        <topology evidence="1">Multi-pass membrane protein</topology>
    </subcellularLocation>
</comment>
<dbReference type="PANTHER" id="PTHR22914:SF42">
    <property type="entry name" value="CHITIN SYNTHASE"/>
    <property type="match status" value="1"/>
</dbReference>
<feature type="region of interest" description="Disordered" evidence="4">
    <location>
        <begin position="24"/>
        <end position="50"/>
    </location>
</feature>
<keyword evidence="3 5" id="KW-0472">Membrane</keyword>
<dbReference type="Proteomes" id="UP000887577">
    <property type="component" value="Unplaced"/>
</dbReference>
<protein>
    <submittedName>
        <fullName evidence="7">Uncharacterized protein</fullName>
    </submittedName>
</protein>
<dbReference type="GO" id="GO:0071944">
    <property type="term" value="C:cell periphery"/>
    <property type="evidence" value="ECO:0007669"/>
    <property type="project" value="TreeGrafter"/>
</dbReference>
<evidence type="ECO:0000256" key="2">
    <source>
        <dbReference type="ARBA" id="ARBA00022692"/>
    </source>
</evidence>
<evidence type="ECO:0000313" key="7">
    <source>
        <dbReference type="WBParaSite" id="PSU_v2.g8751.t1"/>
    </source>
</evidence>
<dbReference type="GO" id="GO:0006031">
    <property type="term" value="P:chitin biosynthetic process"/>
    <property type="evidence" value="ECO:0007669"/>
    <property type="project" value="TreeGrafter"/>
</dbReference>
<accession>A0A914ZAE2</accession>
<sequence length="284" mass="33293">METSPQIWKINEGLKEITRKLENLERKANGQNPISCRSTGMPSGGSDKWNDIEEDEQAELDDDREMRQQSLEAMKHKKWKRNSSETWLSDISLRRAERDYLENEEEQFWNDMIEKYLHPIAVDPKEQERIKKGLTDLRNKVCSAFFMLNVVFIIIVLVLQMQKDCLHIEWPLGPKFNHTIIPCNSDSRQEIWVMTRLQLEPIGLVFLVFFMSILIIQFLAMLMHRFGTLAHIIASTDLFCFRKQHDKISDEDLVVQNAVEIARELQAIRGVDEVEEPINHTKNV</sequence>
<proteinExistence type="predicted"/>
<evidence type="ECO:0000256" key="4">
    <source>
        <dbReference type="SAM" id="MobiDB-lite"/>
    </source>
</evidence>
<feature type="transmembrane region" description="Helical" evidence="5">
    <location>
        <begin position="141"/>
        <end position="161"/>
    </location>
</feature>
<organism evidence="6 7">
    <name type="scientific">Panagrolaimus superbus</name>
    <dbReference type="NCBI Taxonomy" id="310955"/>
    <lineage>
        <taxon>Eukaryota</taxon>
        <taxon>Metazoa</taxon>
        <taxon>Ecdysozoa</taxon>
        <taxon>Nematoda</taxon>
        <taxon>Chromadorea</taxon>
        <taxon>Rhabditida</taxon>
        <taxon>Tylenchina</taxon>
        <taxon>Panagrolaimomorpha</taxon>
        <taxon>Panagrolaimoidea</taxon>
        <taxon>Panagrolaimidae</taxon>
        <taxon>Panagrolaimus</taxon>
    </lineage>
</organism>
<evidence type="ECO:0000256" key="5">
    <source>
        <dbReference type="SAM" id="Phobius"/>
    </source>
</evidence>
<feature type="compositionally biased region" description="Polar residues" evidence="4">
    <location>
        <begin position="29"/>
        <end position="41"/>
    </location>
</feature>
<keyword evidence="5" id="KW-1133">Transmembrane helix</keyword>